<feature type="transmembrane region" description="Helical" evidence="1">
    <location>
        <begin position="12"/>
        <end position="32"/>
    </location>
</feature>
<feature type="transmembrane region" description="Helical" evidence="1">
    <location>
        <begin position="194"/>
        <end position="213"/>
    </location>
</feature>
<feature type="transmembrane region" description="Helical" evidence="1">
    <location>
        <begin position="246"/>
        <end position="264"/>
    </location>
</feature>
<name>A0A0G1C549_9BACT</name>
<dbReference type="AlphaFoldDB" id="A0A0G1C549"/>
<evidence type="ECO:0000256" key="1">
    <source>
        <dbReference type="SAM" id="Phobius"/>
    </source>
</evidence>
<organism evidence="2 3">
    <name type="scientific">Candidatus Azambacteria bacterium GW2011_GWB1_42_17</name>
    <dbReference type="NCBI Taxonomy" id="1618615"/>
    <lineage>
        <taxon>Bacteria</taxon>
        <taxon>Candidatus Azamiibacteriota</taxon>
    </lineage>
</organism>
<feature type="transmembrane region" description="Helical" evidence="1">
    <location>
        <begin position="106"/>
        <end position="122"/>
    </location>
</feature>
<proteinExistence type="predicted"/>
<keyword evidence="1" id="KW-1133">Transmembrane helix</keyword>
<feature type="transmembrane region" description="Helical" evidence="1">
    <location>
        <begin position="70"/>
        <end position="94"/>
    </location>
</feature>
<feature type="transmembrane region" description="Helical" evidence="1">
    <location>
        <begin position="307"/>
        <end position="326"/>
    </location>
</feature>
<feature type="transmembrane region" description="Helical" evidence="1">
    <location>
        <begin position="271"/>
        <end position="301"/>
    </location>
</feature>
<evidence type="ECO:0000313" key="3">
    <source>
        <dbReference type="Proteomes" id="UP000033986"/>
    </source>
</evidence>
<accession>A0A0G1C549</accession>
<sequence>MVETHHQARIFRIASFVIPLALLLILLLRSSFFPYPEILTEIYFLKQGMLPYSQINDQHFPGMMLLPLNLGTLGITTVDGLRVIHLILITINFILLSKLLKKFNPAIKLVCLLLYVLFLYSWEGNTLWVDSFVATISLIGFYVLESGWTFKNIFTYFISGLIFGTLLTFKQHGIFLCLAAGIWVISYKPSFRKLIWFVIGGVLPMSVIALHLYQIGVFKDFWFWTVSHNLNGYTNLEGRLPVLGETARFLSLVLPAAVSIYLIQSRKYLHLLFLAASLFYVFPRFGLIHAQIALPILIYVISRKLSLALAIILIFLGVFFTVRVLVKDNPGKIYFYDQSVQETVNFVKANARLDKSIYVYGVNDNIYHLTQTLPPSKMWIELLKGNIIPGVEDTIISTLETDPPQFVLVDPQASIDGQKIQEFTPQIYAYMQDNFNKRVTLSNGVEVWY</sequence>
<evidence type="ECO:0000313" key="2">
    <source>
        <dbReference type="EMBL" id="KKS44768.1"/>
    </source>
</evidence>
<gene>
    <name evidence="2" type="ORF">UV07_C0003G0003</name>
</gene>
<evidence type="ECO:0008006" key="4">
    <source>
        <dbReference type="Google" id="ProtNLM"/>
    </source>
</evidence>
<keyword evidence="1" id="KW-0472">Membrane</keyword>
<protein>
    <recommendedName>
        <fullName evidence="4">Glycosyltransferase RgtA/B/C/D-like domain-containing protein</fullName>
    </recommendedName>
</protein>
<reference evidence="2 3" key="1">
    <citation type="journal article" date="2015" name="Nature">
        <title>rRNA introns, odd ribosomes, and small enigmatic genomes across a large radiation of phyla.</title>
        <authorList>
            <person name="Brown C.T."/>
            <person name="Hug L.A."/>
            <person name="Thomas B.C."/>
            <person name="Sharon I."/>
            <person name="Castelle C.J."/>
            <person name="Singh A."/>
            <person name="Wilkins M.J."/>
            <person name="Williams K.H."/>
            <person name="Banfield J.F."/>
        </authorList>
    </citation>
    <scope>NUCLEOTIDE SEQUENCE [LARGE SCALE GENOMIC DNA]</scope>
</reference>
<comment type="caution">
    <text evidence="2">The sequence shown here is derived from an EMBL/GenBank/DDBJ whole genome shotgun (WGS) entry which is preliminary data.</text>
</comment>
<dbReference type="EMBL" id="LCDB01000003">
    <property type="protein sequence ID" value="KKS44768.1"/>
    <property type="molecule type" value="Genomic_DNA"/>
</dbReference>
<feature type="transmembrane region" description="Helical" evidence="1">
    <location>
        <begin position="153"/>
        <end position="182"/>
    </location>
</feature>
<keyword evidence="1" id="KW-0812">Transmembrane</keyword>
<dbReference type="Proteomes" id="UP000033986">
    <property type="component" value="Unassembled WGS sequence"/>
</dbReference>